<gene>
    <name evidence="2" type="ORF">GGE12_003390</name>
</gene>
<evidence type="ECO:0008006" key="4">
    <source>
        <dbReference type="Google" id="ProtNLM"/>
    </source>
</evidence>
<proteinExistence type="predicted"/>
<comment type="caution">
    <text evidence="2">The sequence shown here is derived from an EMBL/GenBank/DDBJ whole genome shotgun (WGS) entry which is preliminary data.</text>
</comment>
<protein>
    <recommendedName>
        <fullName evidence="4">DUF4150 domain-containing protein</fullName>
    </recommendedName>
</protein>
<evidence type="ECO:0000256" key="1">
    <source>
        <dbReference type="SAM" id="MobiDB-lite"/>
    </source>
</evidence>
<feature type="region of interest" description="Disordered" evidence="1">
    <location>
        <begin position="423"/>
        <end position="446"/>
    </location>
</feature>
<dbReference type="Proteomes" id="UP000533641">
    <property type="component" value="Unassembled WGS sequence"/>
</dbReference>
<dbReference type="RefSeq" id="WP_183926619.1">
    <property type="nucleotide sequence ID" value="NZ_JACIGM010000006.1"/>
</dbReference>
<dbReference type="AlphaFoldDB" id="A0A7W6WEY1"/>
<feature type="compositionally biased region" description="Basic and acidic residues" evidence="1">
    <location>
        <begin position="68"/>
        <end position="80"/>
    </location>
</feature>
<dbReference type="Pfam" id="PF13665">
    <property type="entry name" value="Tox-PAAR-like"/>
    <property type="match status" value="1"/>
</dbReference>
<reference evidence="2 3" key="1">
    <citation type="submission" date="2020-08" db="EMBL/GenBank/DDBJ databases">
        <title>Genomic Encyclopedia of Type Strains, Phase IV (KMG-V): Genome sequencing to study the core and pangenomes of soil and plant-associated prokaryotes.</title>
        <authorList>
            <person name="Whitman W."/>
        </authorList>
    </citation>
    <scope>NUCLEOTIDE SEQUENCE [LARGE SCALE GENOMIC DNA]</scope>
    <source>
        <strain evidence="2 3">SEMIA 402</strain>
    </source>
</reference>
<name>A0A7W6WEY1_9HYPH</name>
<accession>A0A7W6WEY1</accession>
<sequence length="531" mass="56832">MGMEVTISGSHIRNVSTAAAETGAIVRHGLDPSQPVMWNKAGDYFYQYESPTSLNPPKEFTDEALAKRVKEEEEKKKKADIQAPTSANPAPPELIPDDDNAIAVCLSPDVCRSPEKPIPYMCWGKGSDDQNYSPNVRSNGLVIKRRDSKFFRCYGDEPGVGLGCKSNTVGDVVEPVTSSTVVRANGEWVQRHNDRCTLNNGNTEGEYIHVKTTDTHEPPKGDDAQDKAWYEQAWDWTGEKLNQAGQAINEFDNSHGRIVTRGLGGLQAVGGAIEGVAGAGLAGVGGAASTTGVGAAPGIPAMIGGTALAVNGYDNFSTGLKQLWTGETQTTAIAKVAGQAATALGASPSTVQTVENAVGITQALGGGGGTILAKSGGLTRGAKIGETAVDAERTAANVAETSGTQGARSTRIFKSLRERYLGRTPGKESRTGREVRERMREEGTVRTNRRGQDEFLGEDGNWYPVDSPQTHMGHYPVDAVDYWNQTGRYLGERSSEVRQWMLNSNNYRFEYGPLNSARGGATTSRYLPPAN</sequence>
<feature type="region of interest" description="Disordered" evidence="1">
    <location>
        <begin position="68"/>
        <end position="95"/>
    </location>
</feature>
<evidence type="ECO:0000313" key="2">
    <source>
        <dbReference type="EMBL" id="MBB4275601.1"/>
    </source>
</evidence>
<organism evidence="2 3">
    <name type="scientific">Rhizobium mongolense</name>
    <dbReference type="NCBI Taxonomy" id="57676"/>
    <lineage>
        <taxon>Bacteria</taxon>
        <taxon>Pseudomonadati</taxon>
        <taxon>Pseudomonadota</taxon>
        <taxon>Alphaproteobacteria</taxon>
        <taxon>Hyphomicrobiales</taxon>
        <taxon>Rhizobiaceae</taxon>
        <taxon>Rhizobium/Agrobacterium group</taxon>
        <taxon>Rhizobium</taxon>
    </lineage>
</organism>
<dbReference type="EMBL" id="JACIGM010000006">
    <property type="protein sequence ID" value="MBB4275601.1"/>
    <property type="molecule type" value="Genomic_DNA"/>
</dbReference>
<evidence type="ECO:0000313" key="3">
    <source>
        <dbReference type="Proteomes" id="UP000533641"/>
    </source>
</evidence>
<feature type="compositionally biased region" description="Basic and acidic residues" evidence="1">
    <location>
        <begin position="423"/>
        <end position="444"/>
    </location>
</feature>